<dbReference type="AlphaFoldDB" id="A0A4R5MLW8"/>
<dbReference type="SUPFAM" id="SSF53448">
    <property type="entry name" value="Nucleotide-diphospho-sugar transferases"/>
    <property type="match status" value="1"/>
</dbReference>
<dbReference type="InterPro" id="IPR029044">
    <property type="entry name" value="Nucleotide-diphossugar_trans"/>
</dbReference>
<dbReference type="Proteomes" id="UP000295668">
    <property type="component" value="Unassembled WGS sequence"/>
</dbReference>
<keyword evidence="3" id="KW-1185">Reference proteome</keyword>
<keyword evidence="2" id="KW-0808">Transferase</keyword>
<gene>
    <name evidence="2" type="ORF">EZJ43_08235</name>
</gene>
<dbReference type="PANTHER" id="PTHR22916:SF3">
    <property type="entry name" value="UDP-GLCNAC:BETAGAL BETA-1,3-N-ACETYLGLUCOSAMINYLTRANSFERASE-LIKE PROTEIN 1"/>
    <property type="match status" value="1"/>
</dbReference>
<comment type="caution">
    <text evidence="2">The sequence shown here is derived from an EMBL/GenBank/DDBJ whole genome shotgun (WGS) entry which is preliminary data.</text>
</comment>
<dbReference type="Gene3D" id="3.90.550.10">
    <property type="entry name" value="Spore Coat Polysaccharide Biosynthesis Protein SpsA, Chain A"/>
    <property type="match status" value="1"/>
</dbReference>
<dbReference type="PANTHER" id="PTHR22916">
    <property type="entry name" value="GLYCOSYLTRANSFERASE"/>
    <property type="match status" value="1"/>
</dbReference>
<organism evidence="2 3">
    <name type="scientific">Pedobacter changchengzhani</name>
    <dbReference type="NCBI Taxonomy" id="2529274"/>
    <lineage>
        <taxon>Bacteria</taxon>
        <taxon>Pseudomonadati</taxon>
        <taxon>Bacteroidota</taxon>
        <taxon>Sphingobacteriia</taxon>
        <taxon>Sphingobacteriales</taxon>
        <taxon>Sphingobacteriaceae</taxon>
        <taxon>Pedobacter</taxon>
    </lineage>
</organism>
<reference evidence="2 3" key="1">
    <citation type="submission" date="2019-02" db="EMBL/GenBank/DDBJ databases">
        <title>Pedobacter sp. nov., a novel speices isolated from soil of pinguins habitat in Antarcitica.</title>
        <authorList>
            <person name="He R.-H."/>
        </authorList>
    </citation>
    <scope>NUCLEOTIDE SEQUENCE [LARGE SCALE GENOMIC DNA]</scope>
    <source>
        <strain evidence="2 3">E01020</strain>
    </source>
</reference>
<dbReference type="RefSeq" id="WP_133262225.1">
    <property type="nucleotide sequence ID" value="NZ_SJCY01000004.1"/>
</dbReference>
<proteinExistence type="predicted"/>
<dbReference type="InterPro" id="IPR001173">
    <property type="entry name" value="Glyco_trans_2-like"/>
</dbReference>
<evidence type="ECO:0000313" key="2">
    <source>
        <dbReference type="EMBL" id="TDG36496.1"/>
    </source>
</evidence>
<accession>A0A4R5MLW8</accession>
<name>A0A4R5MLW8_9SPHI</name>
<feature type="domain" description="Glycosyltransferase 2-like" evidence="1">
    <location>
        <begin position="8"/>
        <end position="146"/>
    </location>
</feature>
<sequence length="225" mass="26073">MEANFIDVIIAVYNGEKYIKKAIETVQKQSWQNLNIIIADDGSIDDTVLFVKTLQETDNRIVLLQCSHKGVSATLNAAIKYCNAPYIAMLDVDDLWHEDKLNKQMQAIENGVDICFCLLQEFEDFEDEVARTHSKRNEPLKGYSKSAFLGRRKVFDTFGLFKEDVVIGDFVEWYSRVIRAEQPIVMLNEVLAFRRVHDSNMTRFVDKNAFLSLIKKHLNEKRKDE</sequence>
<dbReference type="EMBL" id="SJCY01000004">
    <property type="protein sequence ID" value="TDG36496.1"/>
    <property type="molecule type" value="Genomic_DNA"/>
</dbReference>
<protein>
    <submittedName>
        <fullName evidence="2">Glycosyltransferase</fullName>
    </submittedName>
</protein>
<dbReference type="GO" id="GO:0016758">
    <property type="term" value="F:hexosyltransferase activity"/>
    <property type="evidence" value="ECO:0007669"/>
    <property type="project" value="UniProtKB-ARBA"/>
</dbReference>
<dbReference type="Pfam" id="PF00535">
    <property type="entry name" value="Glycos_transf_2"/>
    <property type="match status" value="1"/>
</dbReference>
<dbReference type="OrthoDB" id="597270at2"/>
<evidence type="ECO:0000313" key="3">
    <source>
        <dbReference type="Proteomes" id="UP000295668"/>
    </source>
</evidence>
<evidence type="ECO:0000259" key="1">
    <source>
        <dbReference type="Pfam" id="PF00535"/>
    </source>
</evidence>